<dbReference type="STRING" id="1848.SAMN05443637_123102"/>
<organism evidence="1 2">
    <name type="scientific">Pseudonocardia thermophila</name>
    <dbReference type="NCBI Taxonomy" id="1848"/>
    <lineage>
        <taxon>Bacteria</taxon>
        <taxon>Bacillati</taxon>
        <taxon>Actinomycetota</taxon>
        <taxon>Actinomycetes</taxon>
        <taxon>Pseudonocardiales</taxon>
        <taxon>Pseudonocardiaceae</taxon>
        <taxon>Pseudonocardia</taxon>
    </lineage>
</organism>
<dbReference type="Proteomes" id="UP000184363">
    <property type="component" value="Unassembled WGS sequence"/>
</dbReference>
<dbReference type="OrthoDB" id="3173471at2"/>
<gene>
    <name evidence="1" type="ORF">SAMN05443637_123102</name>
</gene>
<protein>
    <recommendedName>
        <fullName evidence="3">DUF559 domain-containing protein</fullName>
    </recommendedName>
</protein>
<sequence length="299" mass="32583">MQITAAGLHGAHLRADLAAEFGTHRVKSALATGELRPLWRFVVVAADRWLDPLTRGAAALLLAGTDAALSGPTATTLHGCRALTAANTHITVRPGRTFKPRPGLVVHHCGMFTRDVVDVEGLRVLSLDRTVADLLCTARPEDALTVADEALRLAGPDADVLRKQIAGKIRRRLDPRGTVRGGNLLDLASSRSLSPAESRFRWKLVDAGFPLPEVNWELTALDGTVICILDLAWPSVRIAAEYDGYAAHAGRAAEDQAREEDLRRRGWIVVRASAADLASPERFERELRAAFAQRGYTWR</sequence>
<dbReference type="Gene3D" id="3.40.960.10">
    <property type="entry name" value="VSR Endonuclease"/>
    <property type="match status" value="1"/>
</dbReference>
<name>A0A1M6ZFJ0_PSETH</name>
<dbReference type="AlphaFoldDB" id="A0A1M6ZFJ0"/>
<evidence type="ECO:0008006" key="3">
    <source>
        <dbReference type="Google" id="ProtNLM"/>
    </source>
</evidence>
<evidence type="ECO:0000313" key="2">
    <source>
        <dbReference type="Proteomes" id="UP000184363"/>
    </source>
</evidence>
<dbReference type="RefSeq" id="WP_084755813.1">
    <property type="nucleotide sequence ID" value="NZ_CALGVN010000025.1"/>
</dbReference>
<keyword evidence="2" id="KW-1185">Reference proteome</keyword>
<dbReference type="EMBL" id="FRAP01000023">
    <property type="protein sequence ID" value="SHL29281.1"/>
    <property type="molecule type" value="Genomic_DNA"/>
</dbReference>
<proteinExistence type="predicted"/>
<evidence type="ECO:0000313" key="1">
    <source>
        <dbReference type="EMBL" id="SHL29281.1"/>
    </source>
</evidence>
<accession>A0A1M6ZFJ0</accession>
<reference evidence="1 2" key="1">
    <citation type="submission" date="2016-11" db="EMBL/GenBank/DDBJ databases">
        <authorList>
            <person name="Jaros S."/>
            <person name="Januszkiewicz K."/>
            <person name="Wedrychowicz H."/>
        </authorList>
    </citation>
    <scope>NUCLEOTIDE SEQUENCE [LARGE SCALE GENOMIC DNA]</scope>
    <source>
        <strain evidence="1 2">DSM 43832</strain>
    </source>
</reference>